<feature type="non-terminal residue" evidence="1">
    <location>
        <position position="16"/>
    </location>
</feature>
<dbReference type="AlphaFoldDB" id="R0HVR3"/>
<gene>
    <name evidence="1" type="ORF">CARUB_v100232612mg</name>
</gene>
<protein>
    <submittedName>
        <fullName evidence="1">Uncharacterized protein</fullName>
    </submittedName>
</protein>
<evidence type="ECO:0000313" key="2">
    <source>
        <dbReference type="Proteomes" id="UP000029121"/>
    </source>
</evidence>
<sequence length="16" mass="1842">ILAEAKRITEMRLAAR</sequence>
<proteinExistence type="predicted"/>
<organism evidence="1 2">
    <name type="scientific">Capsella rubella</name>
    <dbReference type="NCBI Taxonomy" id="81985"/>
    <lineage>
        <taxon>Eukaryota</taxon>
        <taxon>Viridiplantae</taxon>
        <taxon>Streptophyta</taxon>
        <taxon>Embryophyta</taxon>
        <taxon>Tracheophyta</taxon>
        <taxon>Spermatophyta</taxon>
        <taxon>Magnoliopsida</taxon>
        <taxon>eudicotyledons</taxon>
        <taxon>Gunneridae</taxon>
        <taxon>Pentapetalae</taxon>
        <taxon>rosids</taxon>
        <taxon>malvids</taxon>
        <taxon>Brassicales</taxon>
        <taxon>Brassicaceae</taxon>
        <taxon>Camelineae</taxon>
        <taxon>Capsella</taxon>
    </lineage>
</organism>
<dbReference type="Proteomes" id="UP000029121">
    <property type="component" value="Unassembled WGS sequence"/>
</dbReference>
<reference evidence="2" key="1">
    <citation type="journal article" date="2013" name="Nat. Genet.">
        <title>The Capsella rubella genome and the genomic consequences of rapid mating system evolution.</title>
        <authorList>
            <person name="Slotte T."/>
            <person name="Hazzouri K.M."/>
            <person name="Agren J.A."/>
            <person name="Koenig D."/>
            <person name="Maumus F."/>
            <person name="Guo Y.L."/>
            <person name="Steige K."/>
            <person name="Platts A.E."/>
            <person name="Escobar J.S."/>
            <person name="Newman L.K."/>
            <person name="Wang W."/>
            <person name="Mandakova T."/>
            <person name="Vello E."/>
            <person name="Smith L.M."/>
            <person name="Henz S.R."/>
            <person name="Steffen J."/>
            <person name="Takuno S."/>
            <person name="Brandvain Y."/>
            <person name="Coop G."/>
            <person name="Andolfatto P."/>
            <person name="Hu T.T."/>
            <person name="Blanchette M."/>
            <person name="Clark R.M."/>
            <person name="Quesneville H."/>
            <person name="Nordborg M."/>
            <person name="Gaut B.S."/>
            <person name="Lysak M.A."/>
            <person name="Jenkins J."/>
            <person name="Grimwood J."/>
            <person name="Chapman J."/>
            <person name="Prochnik S."/>
            <person name="Shu S."/>
            <person name="Rokhsar D."/>
            <person name="Schmutz J."/>
            <person name="Weigel D."/>
            <person name="Wright S.I."/>
        </authorList>
    </citation>
    <scope>NUCLEOTIDE SEQUENCE [LARGE SCALE GENOMIC DNA]</scope>
    <source>
        <strain evidence="2">cv. Monte Gargano</strain>
    </source>
</reference>
<dbReference type="EMBL" id="KB870808">
    <property type="protein sequence ID" value="EOA29480.1"/>
    <property type="molecule type" value="Genomic_DNA"/>
</dbReference>
<name>R0HVR3_9BRAS</name>
<evidence type="ECO:0000313" key="1">
    <source>
        <dbReference type="EMBL" id="EOA29480.1"/>
    </source>
</evidence>
<feature type="non-terminal residue" evidence="1">
    <location>
        <position position="1"/>
    </location>
</feature>
<accession>R0HVR3</accession>
<keyword evidence="2" id="KW-1185">Reference proteome</keyword>